<dbReference type="InParanoid" id="A7T2Z3"/>
<protein>
    <submittedName>
        <fullName evidence="2">Uncharacterized protein</fullName>
    </submittedName>
</protein>
<dbReference type="HOGENOM" id="CLU_1082988_0_0_1"/>
<keyword evidence="3" id="KW-1185">Reference proteome</keyword>
<sequence>MAGDFPNWLGPLLTSVLLIVIIICVCWYYCYWKPKKEKQNKDTESGIEAGVKRDTGCPVIHDKRHNKLSPHRTLGGKYEDDSTYWGYTGPSGLVGMNYGSYGLDYCPISDTQLPICNEYTLPKFQYSKYDYANKCKMVSQKCRDPRKGSPARCKKIERTHCASAHVKKCMKGECVHPPSLPAIMEGESMGSLCLEEAEEEFGPVKNACCYTRENELVYNNIIAPPAKPDDKKSDYKATVDGLDICVSCEGNTCHETV</sequence>
<name>A7T2Z3_NEMVE</name>
<reference evidence="2 3" key="1">
    <citation type="journal article" date="2007" name="Science">
        <title>Sea anemone genome reveals ancestral eumetazoan gene repertoire and genomic organization.</title>
        <authorList>
            <person name="Putnam N.H."/>
            <person name="Srivastava M."/>
            <person name="Hellsten U."/>
            <person name="Dirks B."/>
            <person name="Chapman J."/>
            <person name="Salamov A."/>
            <person name="Terry A."/>
            <person name="Shapiro H."/>
            <person name="Lindquist E."/>
            <person name="Kapitonov V.V."/>
            <person name="Jurka J."/>
            <person name="Genikhovich G."/>
            <person name="Grigoriev I.V."/>
            <person name="Lucas S.M."/>
            <person name="Steele R.E."/>
            <person name="Finnerty J.R."/>
            <person name="Technau U."/>
            <person name="Martindale M.Q."/>
            <person name="Rokhsar D.S."/>
        </authorList>
    </citation>
    <scope>NUCLEOTIDE SEQUENCE [LARGE SCALE GENOMIC DNA]</scope>
    <source>
        <strain evidence="3">CH2 X CH6</strain>
    </source>
</reference>
<keyword evidence="1" id="KW-0472">Membrane</keyword>
<feature type="transmembrane region" description="Helical" evidence="1">
    <location>
        <begin position="12"/>
        <end position="31"/>
    </location>
</feature>
<gene>
    <name evidence="2" type="ORF">NEMVEDRAFT_v1g248639</name>
</gene>
<accession>A7T2Z3</accession>
<organism evidence="2 3">
    <name type="scientific">Nematostella vectensis</name>
    <name type="common">Starlet sea anemone</name>
    <dbReference type="NCBI Taxonomy" id="45351"/>
    <lineage>
        <taxon>Eukaryota</taxon>
        <taxon>Metazoa</taxon>
        <taxon>Cnidaria</taxon>
        <taxon>Anthozoa</taxon>
        <taxon>Hexacorallia</taxon>
        <taxon>Actiniaria</taxon>
        <taxon>Edwardsiidae</taxon>
        <taxon>Nematostella</taxon>
    </lineage>
</organism>
<evidence type="ECO:0000313" key="2">
    <source>
        <dbReference type="EMBL" id="EDO29670.1"/>
    </source>
</evidence>
<dbReference type="EMBL" id="DS470358">
    <property type="protein sequence ID" value="EDO29670.1"/>
    <property type="molecule type" value="Genomic_DNA"/>
</dbReference>
<evidence type="ECO:0000313" key="3">
    <source>
        <dbReference type="Proteomes" id="UP000001593"/>
    </source>
</evidence>
<evidence type="ECO:0000256" key="1">
    <source>
        <dbReference type="SAM" id="Phobius"/>
    </source>
</evidence>
<keyword evidence="1" id="KW-1133">Transmembrane helix</keyword>
<keyword evidence="1" id="KW-0812">Transmembrane</keyword>
<proteinExistence type="predicted"/>
<dbReference type="Proteomes" id="UP000001593">
    <property type="component" value="Unassembled WGS sequence"/>
</dbReference>
<dbReference type="AlphaFoldDB" id="A7T2Z3"/>